<evidence type="ECO:0000313" key="2">
    <source>
        <dbReference type="Proteomes" id="UP000094094"/>
    </source>
</evidence>
<dbReference type="KEGG" id="slc:SL103_14045"/>
<proteinExistence type="predicted"/>
<sequence length="166" mass="17535">MLPRLGGVVVVLAVLAGGTGWLFKDELFHPFGDVRACEGSDVRLPDVIRAGGAAIPDGASDVHYFTRNGSAEVTFVSSRIPDFLHRARILPDGAPLFDEKNGTKGVADDEIALPDGLCGPSLRGPVWTYRPTGATGAGISVTVERSPAVNDSFRVPARAVLTYHLP</sequence>
<accession>A0A1D7VKE9</accession>
<gene>
    <name evidence="1" type="ORF">SL103_14045</name>
</gene>
<keyword evidence="2" id="KW-1185">Reference proteome</keyword>
<reference evidence="1 2" key="1">
    <citation type="submission" date="2016-09" db="EMBL/GenBank/DDBJ databases">
        <title>Complete genome sequencing of Streptomyces lydicus 103 and metabolic pathways analysis of antibiotic biosynthesis.</title>
        <authorList>
            <person name="Jia N."/>
            <person name="Ding M.-Z."/>
            <person name="Gao F."/>
            <person name="Yuan Y.-J."/>
        </authorList>
    </citation>
    <scope>NUCLEOTIDE SEQUENCE [LARGE SCALE GENOMIC DNA]</scope>
    <source>
        <strain evidence="1 2">103</strain>
    </source>
</reference>
<dbReference type="EMBL" id="CP017157">
    <property type="protein sequence ID" value="AOP47230.1"/>
    <property type="molecule type" value="Genomic_DNA"/>
</dbReference>
<name>A0A1D7VKE9_9ACTN</name>
<dbReference type="AlphaFoldDB" id="A0A1D7VKE9"/>
<protein>
    <submittedName>
        <fullName evidence="1">Uncharacterized protein</fullName>
    </submittedName>
</protein>
<dbReference type="Proteomes" id="UP000094094">
    <property type="component" value="Chromosome"/>
</dbReference>
<evidence type="ECO:0000313" key="1">
    <source>
        <dbReference type="EMBL" id="AOP47230.1"/>
    </source>
</evidence>
<organism evidence="1 2">
    <name type="scientific">Streptomyces lydicus</name>
    <dbReference type="NCBI Taxonomy" id="47763"/>
    <lineage>
        <taxon>Bacteria</taxon>
        <taxon>Bacillati</taxon>
        <taxon>Actinomycetota</taxon>
        <taxon>Actinomycetes</taxon>
        <taxon>Kitasatosporales</taxon>
        <taxon>Streptomycetaceae</taxon>
        <taxon>Streptomyces</taxon>
    </lineage>
</organism>